<dbReference type="GO" id="GO:0016747">
    <property type="term" value="F:acyltransferase activity, transferring groups other than amino-acyl groups"/>
    <property type="evidence" value="ECO:0007669"/>
    <property type="project" value="InterPro"/>
</dbReference>
<name>A0A2U9T7D0_9GAMM</name>
<dbReference type="CDD" id="cd04301">
    <property type="entry name" value="NAT_SF"/>
    <property type="match status" value="1"/>
</dbReference>
<dbReference type="Proteomes" id="UP000249447">
    <property type="component" value="Chromosome"/>
</dbReference>
<dbReference type="RefSeq" id="WP_111267649.1">
    <property type="nucleotide sequence ID" value="NZ_CP029843.1"/>
</dbReference>
<dbReference type="PROSITE" id="PS50995">
    <property type="entry name" value="HTH_MARR_2"/>
    <property type="match status" value="1"/>
</dbReference>
<accession>A0A2U9T7D0</accession>
<dbReference type="PANTHER" id="PTHR33164:SF99">
    <property type="entry name" value="MARR FAMILY REGULATORY PROTEIN"/>
    <property type="match status" value="1"/>
</dbReference>
<dbReference type="InterPro" id="IPR000835">
    <property type="entry name" value="HTH_MarR-typ"/>
</dbReference>
<dbReference type="OrthoDB" id="1431064at2"/>
<organism evidence="3 4">
    <name type="scientific">Marilutibacter maris</name>
    <dbReference type="NCBI Taxonomy" id="1605891"/>
    <lineage>
        <taxon>Bacteria</taxon>
        <taxon>Pseudomonadati</taxon>
        <taxon>Pseudomonadota</taxon>
        <taxon>Gammaproteobacteria</taxon>
        <taxon>Lysobacterales</taxon>
        <taxon>Lysobacteraceae</taxon>
        <taxon>Marilutibacter</taxon>
    </lineage>
</organism>
<dbReference type="SUPFAM" id="SSF46785">
    <property type="entry name" value="Winged helix' DNA-binding domain"/>
    <property type="match status" value="1"/>
</dbReference>
<dbReference type="Gene3D" id="3.40.630.30">
    <property type="match status" value="1"/>
</dbReference>
<evidence type="ECO:0000313" key="3">
    <source>
        <dbReference type="EMBL" id="AWV08626.1"/>
    </source>
</evidence>
<reference evidence="3 4" key="1">
    <citation type="submission" date="2018-05" db="EMBL/GenBank/DDBJ databases">
        <title>The complete genome of Lysobacter maris HZ9B, a marine bacterium antagonistic against terrestrial plant pathogens.</title>
        <authorList>
            <person name="Zhang X.-Q."/>
        </authorList>
    </citation>
    <scope>NUCLEOTIDE SEQUENCE [LARGE SCALE GENOMIC DNA]</scope>
    <source>
        <strain evidence="3 4">HZ9B</strain>
    </source>
</reference>
<dbReference type="InterPro" id="IPR036390">
    <property type="entry name" value="WH_DNA-bd_sf"/>
</dbReference>
<dbReference type="PROSITE" id="PS51186">
    <property type="entry name" value="GNAT"/>
    <property type="match status" value="1"/>
</dbReference>
<evidence type="ECO:0000259" key="2">
    <source>
        <dbReference type="PROSITE" id="PS51186"/>
    </source>
</evidence>
<keyword evidence="4" id="KW-1185">Reference proteome</keyword>
<dbReference type="AlphaFoldDB" id="A0A2U9T7D0"/>
<protein>
    <recommendedName>
        <fullName evidence="5">GNAT family N-acetyltransferase</fullName>
    </recommendedName>
</protein>
<proteinExistence type="predicted"/>
<dbReference type="InterPro" id="IPR000182">
    <property type="entry name" value="GNAT_dom"/>
</dbReference>
<dbReference type="CDD" id="cd00090">
    <property type="entry name" value="HTH_ARSR"/>
    <property type="match status" value="1"/>
</dbReference>
<dbReference type="SUPFAM" id="SSF55729">
    <property type="entry name" value="Acyl-CoA N-acyltransferases (Nat)"/>
    <property type="match status" value="1"/>
</dbReference>
<dbReference type="InterPro" id="IPR036388">
    <property type="entry name" value="WH-like_DNA-bd_sf"/>
</dbReference>
<sequence length="331" mass="37124">MSFLSVQGTLALASRLKVISERSYDLIDQVYREHGIGLQARWFPVLRLLQERGPLSVGEIAREIGLTHSAISQLATKLTREGLLQREPAPGDRRQRVLALTARCQAELKAARPLWQAMRETVEHRITATGVDLLDALSRYEASLDEQPLPAEVARRLRQRRATEVRVVPFAPRWRGDFYRLNAEWLAKYYRIEPIDHAVLSEPEKHILEPGGAILIAVVGDEAVGTCALMVDAPGVYELTKMAVTERHQGLGIGRKLMDAAIAEFERLGGRELFLESQQRLQPALRLYESVGFELQPGVKPGTHYQRADVYMIYRGRTARDPGGDARSDAA</sequence>
<dbReference type="PANTHER" id="PTHR33164">
    <property type="entry name" value="TRANSCRIPTIONAL REGULATOR, MARR FAMILY"/>
    <property type="match status" value="1"/>
</dbReference>
<dbReference type="Pfam" id="PF00583">
    <property type="entry name" value="Acetyltransf_1"/>
    <property type="match status" value="1"/>
</dbReference>
<dbReference type="SMART" id="SM00347">
    <property type="entry name" value="HTH_MARR"/>
    <property type="match status" value="1"/>
</dbReference>
<dbReference type="GO" id="GO:0006950">
    <property type="term" value="P:response to stress"/>
    <property type="evidence" value="ECO:0007669"/>
    <property type="project" value="TreeGrafter"/>
</dbReference>
<dbReference type="KEGG" id="lmb:C9I47_2957"/>
<dbReference type="InterPro" id="IPR016181">
    <property type="entry name" value="Acyl_CoA_acyltransferase"/>
</dbReference>
<gene>
    <name evidence="3" type="ORF">C9I47_2957</name>
</gene>
<dbReference type="InterPro" id="IPR039422">
    <property type="entry name" value="MarR/SlyA-like"/>
</dbReference>
<dbReference type="EMBL" id="CP029843">
    <property type="protein sequence ID" value="AWV08626.1"/>
    <property type="molecule type" value="Genomic_DNA"/>
</dbReference>
<dbReference type="GO" id="GO:0003700">
    <property type="term" value="F:DNA-binding transcription factor activity"/>
    <property type="evidence" value="ECO:0007669"/>
    <property type="project" value="InterPro"/>
</dbReference>
<dbReference type="Pfam" id="PF12802">
    <property type="entry name" value="MarR_2"/>
    <property type="match status" value="1"/>
</dbReference>
<dbReference type="InterPro" id="IPR011991">
    <property type="entry name" value="ArsR-like_HTH"/>
</dbReference>
<dbReference type="Gene3D" id="1.10.10.10">
    <property type="entry name" value="Winged helix-like DNA-binding domain superfamily/Winged helix DNA-binding domain"/>
    <property type="match status" value="1"/>
</dbReference>
<feature type="domain" description="N-acetyltransferase" evidence="2">
    <location>
        <begin position="165"/>
        <end position="317"/>
    </location>
</feature>
<evidence type="ECO:0008006" key="5">
    <source>
        <dbReference type="Google" id="ProtNLM"/>
    </source>
</evidence>
<evidence type="ECO:0000259" key="1">
    <source>
        <dbReference type="PROSITE" id="PS50995"/>
    </source>
</evidence>
<evidence type="ECO:0000313" key="4">
    <source>
        <dbReference type="Proteomes" id="UP000249447"/>
    </source>
</evidence>
<feature type="domain" description="HTH marR-type" evidence="1">
    <location>
        <begin position="9"/>
        <end position="159"/>
    </location>
</feature>